<evidence type="ECO:0000256" key="1">
    <source>
        <dbReference type="ARBA" id="ARBA00007198"/>
    </source>
</evidence>
<dbReference type="NCBIfam" id="TIGR01617">
    <property type="entry name" value="arsC_related"/>
    <property type="match status" value="1"/>
</dbReference>
<proteinExistence type="inferred from homology"/>
<protein>
    <submittedName>
        <fullName evidence="3">Arsenate reductase</fullName>
    </submittedName>
</protein>
<evidence type="ECO:0000256" key="2">
    <source>
        <dbReference type="PROSITE-ProRule" id="PRU01282"/>
    </source>
</evidence>
<dbReference type="NCBIfam" id="NF008107">
    <property type="entry name" value="PRK10853.1"/>
    <property type="match status" value="1"/>
</dbReference>
<dbReference type="PANTHER" id="PTHR30041:SF8">
    <property type="entry name" value="PROTEIN YFFB"/>
    <property type="match status" value="1"/>
</dbReference>
<evidence type="ECO:0000313" key="3">
    <source>
        <dbReference type="EMBL" id="ARU56039.1"/>
    </source>
</evidence>
<dbReference type="Pfam" id="PF03960">
    <property type="entry name" value="ArsC"/>
    <property type="match status" value="1"/>
</dbReference>
<dbReference type="Gene3D" id="3.40.30.10">
    <property type="entry name" value="Glutaredoxin"/>
    <property type="match status" value="1"/>
</dbReference>
<sequence>MITLYGIANCDTMKKARKWLDENNLEYTFHDYKKKGIDQATLARWAKEAGLDTLVNTRGTTWRKLPEAEKTDLTPVKTIELLIHHTSMIKRPVLELNDQILVGFKAELYASTLLK</sequence>
<gene>
    <name evidence="3" type="ORF">OLMES_1965</name>
</gene>
<organism evidence="3 4">
    <name type="scientific">Oleiphilus messinensis</name>
    <dbReference type="NCBI Taxonomy" id="141451"/>
    <lineage>
        <taxon>Bacteria</taxon>
        <taxon>Pseudomonadati</taxon>
        <taxon>Pseudomonadota</taxon>
        <taxon>Gammaproteobacteria</taxon>
        <taxon>Oceanospirillales</taxon>
        <taxon>Oleiphilaceae</taxon>
        <taxon>Oleiphilus</taxon>
    </lineage>
</organism>
<dbReference type="InterPro" id="IPR036249">
    <property type="entry name" value="Thioredoxin-like_sf"/>
</dbReference>
<accession>A0A1Y0I768</accession>
<comment type="similarity">
    <text evidence="1 2">Belongs to the ArsC family.</text>
</comment>
<name>A0A1Y0I768_9GAMM</name>
<dbReference type="SUPFAM" id="SSF52833">
    <property type="entry name" value="Thioredoxin-like"/>
    <property type="match status" value="1"/>
</dbReference>
<dbReference type="RefSeq" id="WP_087461073.1">
    <property type="nucleotide sequence ID" value="NZ_CP021425.1"/>
</dbReference>
<keyword evidence="4" id="KW-1185">Reference proteome</keyword>
<dbReference type="PANTHER" id="PTHR30041">
    <property type="entry name" value="ARSENATE REDUCTASE"/>
    <property type="match status" value="1"/>
</dbReference>
<dbReference type="PROSITE" id="PS51353">
    <property type="entry name" value="ARSC"/>
    <property type="match status" value="1"/>
</dbReference>
<dbReference type="InterPro" id="IPR006504">
    <property type="entry name" value="Tscrpt_reg_Spx/MgsR"/>
</dbReference>
<dbReference type="Proteomes" id="UP000196027">
    <property type="component" value="Chromosome"/>
</dbReference>
<dbReference type="AlphaFoldDB" id="A0A1Y0I768"/>
<dbReference type="InterPro" id="IPR006660">
    <property type="entry name" value="Arsenate_reductase-like"/>
</dbReference>
<dbReference type="CDD" id="cd03035">
    <property type="entry name" value="ArsC_Yffb"/>
    <property type="match status" value="1"/>
</dbReference>
<evidence type="ECO:0000313" key="4">
    <source>
        <dbReference type="Proteomes" id="UP000196027"/>
    </source>
</evidence>
<dbReference type="KEGG" id="ome:OLMES_1965"/>
<dbReference type="OrthoDB" id="9803749at2"/>
<reference evidence="3 4" key="1">
    <citation type="submission" date="2017-05" db="EMBL/GenBank/DDBJ databases">
        <title>Genomic insights into alkan degradation activity of Oleiphilus messinensis.</title>
        <authorList>
            <person name="Kozyavkin S.A."/>
            <person name="Slesarev A.I."/>
            <person name="Golyshin P.N."/>
            <person name="Korzhenkov A."/>
            <person name="Golyshina O.N."/>
            <person name="Toshchakov S.V."/>
        </authorList>
    </citation>
    <scope>NUCLEOTIDE SEQUENCE [LARGE SCALE GENOMIC DNA]</scope>
    <source>
        <strain evidence="3 4">ME102</strain>
    </source>
</reference>
<dbReference type="EMBL" id="CP021425">
    <property type="protein sequence ID" value="ARU56039.1"/>
    <property type="molecule type" value="Genomic_DNA"/>
</dbReference>